<organism evidence="1">
    <name type="scientific">marine sediment metagenome</name>
    <dbReference type="NCBI Taxonomy" id="412755"/>
    <lineage>
        <taxon>unclassified sequences</taxon>
        <taxon>metagenomes</taxon>
        <taxon>ecological metagenomes</taxon>
    </lineage>
</organism>
<gene>
    <name evidence="1" type="ORF">S12H4_34267</name>
</gene>
<evidence type="ECO:0000313" key="1">
    <source>
        <dbReference type="EMBL" id="GAI89739.1"/>
    </source>
</evidence>
<protein>
    <submittedName>
        <fullName evidence="1">Uncharacterized protein</fullName>
    </submittedName>
</protein>
<feature type="non-terminal residue" evidence="1">
    <location>
        <position position="166"/>
    </location>
</feature>
<dbReference type="EMBL" id="BARW01020261">
    <property type="protein sequence ID" value="GAI89739.1"/>
    <property type="molecule type" value="Genomic_DNA"/>
</dbReference>
<name>X1UBL5_9ZZZZ</name>
<dbReference type="AlphaFoldDB" id="X1UBL5"/>
<accession>X1UBL5</accession>
<reference evidence="1" key="1">
    <citation type="journal article" date="2014" name="Front. Microbiol.">
        <title>High frequency of phylogenetically diverse reductive dehalogenase-homologous genes in deep subseafloor sedimentary metagenomes.</title>
        <authorList>
            <person name="Kawai M."/>
            <person name="Futagami T."/>
            <person name="Toyoda A."/>
            <person name="Takaki Y."/>
            <person name="Nishi S."/>
            <person name="Hori S."/>
            <person name="Arai W."/>
            <person name="Tsubouchi T."/>
            <person name="Morono Y."/>
            <person name="Uchiyama I."/>
            <person name="Ito T."/>
            <person name="Fujiyama A."/>
            <person name="Inagaki F."/>
            <person name="Takami H."/>
        </authorList>
    </citation>
    <scope>NUCLEOTIDE SEQUENCE</scope>
    <source>
        <strain evidence="1">Expedition CK06-06</strain>
    </source>
</reference>
<proteinExistence type="predicted"/>
<sequence>MIMVNELIRGISLGVPAGQKLYGVMPGDMVRVKATIEYRGPAWDDYFYAAIGEWRGIRWPADIGYWDEIWYKSVPVHFDASTTWESYELTVEVPITEKELDYEDRWQRFPLYNIPSGTRTRVRITGRNDMASNQKMGIWLQVKDPDGYVVEEYSRWELGWTGPGNA</sequence>
<comment type="caution">
    <text evidence="1">The sequence shown here is derived from an EMBL/GenBank/DDBJ whole genome shotgun (WGS) entry which is preliminary data.</text>
</comment>